<evidence type="ECO:0000313" key="1">
    <source>
        <dbReference type="EMBL" id="MDR7191490.1"/>
    </source>
</evidence>
<dbReference type="NCBIfam" id="TIGR02523">
    <property type="entry name" value="type_IV_pilV"/>
    <property type="match status" value="1"/>
</dbReference>
<dbReference type="NCBIfam" id="TIGR02532">
    <property type="entry name" value="IV_pilin_GFxxxE"/>
    <property type="match status" value="1"/>
</dbReference>
<dbReference type="Pfam" id="PF07963">
    <property type="entry name" value="N_methyl"/>
    <property type="match status" value="1"/>
</dbReference>
<gene>
    <name evidence="1" type="ORF">J2W68_000192</name>
</gene>
<reference evidence="1 2" key="1">
    <citation type="submission" date="2023-07" db="EMBL/GenBank/DDBJ databases">
        <title>Sorghum-associated microbial communities from plants grown in Nebraska, USA.</title>
        <authorList>
            <person name="Schachtman D."/>
        </authorList>
    </citation>
    <scope>NUCLEOTIDE SEQUENCE [LARGE SCALE GENOMIC DNA]</scope>
    <source>
        <strain evidence="1 2">4099</strain>
    </source>
</reference>
<name>A0ABU1XRU6_9GAMM</name>
<dbReference type="InterPro" id="IPR012902">
    <property type="entry name" value="N_methyl_site"/>
</dbReference>
<dbReference type="InterPro" id="IPR013362">
    <property type="entry name" value="Pilus_4_PilV"/>
</dbReference>
<accession>A0ABU1XRU6</accession>
<evidence type="ECO:0000313" key="2">
    <source>
        <dbReference type="Proteomes" id="UP001256588"/>
    </source>
</evidence>
<dbReference type="EMBL" id="JAVDWO010000001">
    <property type="protein sequence ID" value="MDR7191490.1"/>
    <property type="molecule type" value="Genomic_DNA"/>
</dbReference>
<dbReference type="Proteomes" id="UP001256588">
    <property type="component" value="Unassembled WGS sequence"/>
</dbReference>
<sequence length="164" mass="17311">MSMKEGVMRNKPRRRRHIDAALRQRGVSLIEVLVAVVVLGVGLLGTAALQATALRGGQSSFESSMAVAQTNSILEAIRSNAAAAASYNVGQLCAVPGASGTRAERDISQWMIDLKTSIGGAVAADTTTCGTIERCPLDCTITVRWDDQRAGGGANRQIVTRTRI</sequence>
<keyword evidence="2" id="KW-1185">Reference proteome</keyword>
<comment type="caution">
    <text evidence="1">The sequence shown here is derived from an EMBL/GenBank/DDBJ whole genome shotgun (WGS) entry which is preliminary data.</text>
</comment>
<proteinExistence type="predicted"/>
<organism evidence="1 2">
    <name type="scientific">Luteimonas terrae</name>
    <dbReference type="NCBI Taxonomy" id="1530191"/>
    <lineage>
        <taxon>Bacteria</taxon>
        <taxon>Pseudomonadati</taxon>
        <taxon>Pseudomonadota</taxon>
        <taxon>Gammaproteobacteria</taxon>
        <taxon>Lysobacterales</taxon>
        <taxon>Lysobacteraceae</taxon>
        <taxon>Luteimonas</taxon>
    </lineage>
</organism>
<protein>
    <submittedName>
        <fullName evidence="1">Type IV pilus assembly protein PilV</fullName>
    </submittedName>
</protein>